<evidence type="ECO:0000313" key="1">
    <source>
        <dbReference type="EMBL" id="QQP35208.1"/>
    </source>
</evidence>
<name>A0A7T8GPB1_CALRO</name>
<evidence type="ECO:0000313" key="2">
    <source>
        <dbReference type="Proteomes" id="UP000595437"/>
    </source>
</evidence>
<keyword evidence="2" id="KW-1185">Reference proteome</keyword>
<dbReference type="EMBL" id="CP045907">
    <property type="protein sequence ID" value="QQP35208.1"/>
    <property type="molecule type" value="Genomic_DNA"/>
</dbReference>
<sequence length="58" mass="6611">MNKVSDLENLQKCLDLVVEIRSKSSELWRVTSEGAEDEDNNVFLSNLKRNLEDMGGKI</sequence>
<accession>A0A7T8GPB1</accession>
<feature type="non-terminal residue" evidence="1">
    <location>
        <position position="58"/>
    </location>
</feature>
<reference evidence="2" key="1">
    <citation type="submission" date="2021-01" db="EMBL/GenBank/DDBJ databases">
        <title>Caligus Genome Assembly.</title>
        <authorList>
            <person name="Gallardo-Escarate C."/>
        </authorList>
    </citation>
    <scope>NUCLEOTIDE SEQUENCE [LARGE SCALE GENOMIC DNA]</scope>
</reference>
<organism evidence="1 2">
    <name type="scientific">Caligus rogercresseyi</name>
    <name type="common">Sea louse</name>
    <dbReference type="NCBI Taxonomy" id="217165"/>
    <lineage>
        <taxon>Eukaryota</taxon>
        <taxon>Metazoa</taxon>
        <taxon>Ecdysozoa</taxon>
        <taxon>Arthropoda</taxon>
        <taxon>Crustacea</taxon>
        <taxon>Multicrustacea</taxon>
        <taxon>Hexanauplia</taxon>
        <taxon>Copepoda</taxon>
        <taxon>Siphonostomatoida</taxon>
        <taxon>Caligidae</taxon>
        <taxon>Caligus</taxon>
    </lineage>
</organism>
<dbReference type="Proteomes" id="UP000595437">
    <property type="component" value="Chromosome 18"/>
</dbReference>
<gene>
    <name evidence="1" type="ORF">FKW44_023367</name>
</gene>
<proteinExistence type="predicted"/>
<dbReference type="AlphaFoldDB" id="A0A7T8GPB1"/>
<protein>
    <submittedName>
        <fullName evidence="1">Mediator of RNA polymerase II transcription subunit 27</fullName>
    </submittedName>
</protein>